<comment type="caution">
    <text evidence="2">The sequence shown here is derived from an EMBL/GenBank/DDBJ whole genome shotgun (WGS) entry which is preliminary data.</text>
</comment>
<name>A0A2P6P2T7_ROSCH</name>
<accession>A0A2P6P2T7</accession>
<evidence type="ECO:0000256" key="1">
    <source>
        <dbReference type="SAM" id="MobiDB-lite"/>
    </source>
</evidence>
<dbReference type="AlphaFoldDB" id="A0A2P6P2T7"/>
<dbReference type="Gramene" id="PRQ16240">
    <property type="protein sequence ID" value="PRQ16240"/>
    <property type="gene ID" value="RchiOBHm_Chr7g0182071"/>
</dbReference>
<reference evidence="2 3" key="1">
    <citation type="journal article" date="2018" name="Nat. Genet.">
        <title>The Rosa genome provides new insights in the design of modern roses.</title>
        <authorList>
            <person name="Bendahmane M."/>
        </authorList>
    </citation>
    <scope>NUCLEOTIDE SEQUENCE [LARGE SCALE GENOMIC DNA]</scope>
    <source>
        <strain evidence="3">cv. Old Blush</strain>
    </source>
</reference>
<keyword evidence="3" id="KW-1185">Reference proteome</keyword>
<gene>
    <name evidence="2" type="ORF">RchiOBHm_Chr7g0182071</name>
</gene>
<dbReference type="EMBL" id="PDCK01000045">
    <property type="protein sequence ID" value="PRQ16240.1"/>
    <property type="molecule type" value="Genomic_DNA"/>
</dbReference>
<evidence type="ECO:0000313" key="3">
    <source>
        <dbReference type="Proteomes" id="UP000238479"/>
    </source>
</evidence>
<protein>
    <submittedName>
        <fullName evidence="2">Uncharacterized protein</fullName>
    </submittedName>
</protein>
<sequence>MPDSQVLQSPYNGHNATECLRSIQPPRCAAPKDLSASICTQPHPPSIATQPNNNSSQSQVVKPHLQQALLKKIEILQTPRTCRQACESTKLWQSLPLISPG</sequence>
<organism evidence="2 3">
    <name type="scientific">Rosa chinensis</name>
    <name type="common">China rose</name>
    <dbReference type="NCBI Taxonomy" id="74649"/>
    <lineage>
        <taxon>Eukaryota</taxon>
        <taxon>Viridiplantae</taxon>
        <taxon>Streptophyta</taxon>
        <taxon>Embryophyta</taxon>
        <taxon>Tracheophyta</taxon>
        <taxon>Spermatophyta</taxon>
        <taxon>Magnoliopsida</taxon>
        <taxon>eudicotyledons</taxon>
        <taxon>Gunneridae</taxon>
        <taxon>Pentapetalae</taxon>
        <taxon>rosids</taxon>
        <taxon>fabids</taxon>
        <taxon>Rosales</taxon>
        <taxon>Rosaceae</taxon>
        <taxon>Rosoideae</taxon>
        <taxon>Rosoideae incertae sedis</taxon>
        <taxon>Rosa</taxon>
    </lineage>
</organism>
<dbReference type="Proteomes" id="UP000238479">
    <property type="component" value="Chromosome 7"/>
</dbReference>
<feature type="region of interest" description="Disordered" evidence="1">
    <location>
        <begin position="34"/>
        <end position="61"/>
    </location>
</feature>
<feature type="compositionally biased region" description="Polar residues" evidence="1">
    <location>
        <begin position="47"/>
        <end position="60"/>
    </location>
</feature>
<proteinExistence type="predicted"/>
<evidence type="ECO:0000313" key="2">
    <source>
        <dbReference type="EMBL" id="PRQ16240.1"/>
    </source>
</evidence>